<reference evidence="2 3" key="1">
    <citation type="submission" date="2024-06" db="EMBL/GenBank/DDBJ databases">
        <authorList>
            <person name="Kraege A."/>
            <person name="Thomma B."/>
        </authorList>
    </citation>
    <scope>NUCLEOTIDE SEQUENCE [LARGE SCALE GENOMIC DNA]</scope>
</reference>
<sequence length="198" mass="22019">MAFIGMCRKAYGRIAGWQSSKDWKDGDATYAGMVEVSRALMKGRSSAEQRAAVIQGFPQVPQWFRKLFPYSKWGAELNARITPAFFTWLVGPMQTQEAVADNGILQKSAVHIVRCRYLAESGCAGMCVNLCKAPVQTFFTVELGMPLTMKPNFEDYSCDMVFGLTPPPVDEDEGTLQQPCLQECSLAVFDGVQCHKLR</sequence>
<dbReference type="PANTHER" id="PTHR33591:SF7">
    <property type="entry name" value="BETA-CAROTENE ISOMERASE D27-LIKE C-TERMINAL DOMAIN-CONTAINING PROTEIN"/>
    <property type="match status" value="1"/>
</dbReference>
<dbReference type="Proteomes" id="UP001497392">
    <property type="component" value="Unassembled WGS sequence"/>
</dbReference>
<name>A0ABP1FQW2_9CHLO</name>
<feature type="domain" description="Beta-carotene isomerase D27-like C-terminal" evidence="1">
    <location>
        <begin position="88"/>
        <end position="170"/>
    </location>
</feature>
<dbReference type="InterPro" id="IPR038938">
    <property type="entry name" value="D27-like"/>
</dbReference>
<accession>A0ABP1FQW2</accession>
<dbReference type="InterPro" id="IPR025114">
    <property type="entry name" value="D27-like_C"/>
</dbReference>
<dbReference type="PANTHER" id="PTHR33591">
    <property type="entry name" value="BETA-CAROTENE ISOMERASE D27"/>
    <property type="match status" value="1"/>
</dbReference>
<gene>
    <name evidence="2" type="primary">g4669</name>
    <name evidence="2" type="ORF">VP750_LOCUS3983</name>
</gene>
<dbReference type="EMBL" id="CAXHTA020000007">
    <property type="protein sequence ID" value="CAL5222324.1"/>
    <property type="molecule type" value="Genomic_DNA"/>
</dbReference>
<dbReference type="Pfam" id="PF13225">
    <property type="entry name" value="D27-like_C"/>
    <property type="match status" value="1"/>
</dbReference>
<evidence type="ECO:0000313" key="3">
    <source>
        <dbReference type="Proteomes" id="UP001497392"/>
    </source>
</evidence>
<evidence type="ECO:0000259" key="1">
    <source>
        <dbReference type="Pfam" id="PF13225"/>
    </source>
</evidence>
<keyword evidence="3" id="KW-1185">Reference proteome</keyword>
<protein>
    <submittedName>
        <fullName evidence="2">G4669 protein</fullName>
    </submittedName>
</protein>
<proteinExistence type="predicted"/>
<organism evidence="2 3">
    <name type="scientific">Coccomyxa viridis</name>
    <dbReference type="NCBI Taxonomy" id="1274662"/>
    <lineage>
        <taxon>Eukaryota</taxon>
        <taxon>Viridiplantae</taxon>
        <taxon>Chlorophyta</taxon>
        <taxon>core chlorophytes</taxon>
        <taxon>Trebouxiophyceae</taxon>
        <taxon>Trebouxiophyceae incertae sedis</taxon>
        <taxon>Coccomyxaceae</taxon>
        <taxon>Coccomyxa</taxon>
    </lineage>
</organism>
<evidence type="ECO:0000313" key="2">
    <source>
        <dbReference type="EMBL" id="CAL5222324.1"/>
    </source>
</evidence>
<comment type="caution">
    <text evidence="2">The sequence shown here is derived from an EMBL/GenBank/DDBJ whole genome shotgun (WGS) entry which is preliminary data.</text>
</comment>